<keyword evidence="10 14" id="KW-1133">Transmembrane helix</keyword>
<dbReference type="Gene3D" id="2.70.150.10">
    <property type="entry name" value="Calcium-transporting ATPase, cytoplasmic transduction domain A"/>
    <property type="match status" value="1"/>
</dbReference>
<feature type="domain" description="P-type ATPase N-terminal" evidence="18">
    <location>
        <begin position="52"/>
        <end position="97"/>
    </location>
</feature>
<feature type="domain" description="P-type ATPase C-terminal" evidence="19">
    <location>
        <begin position="840"/>
        <end position="1089"/>
    </location>
</feature>
<dbReference type="InterPro" id="IPR032630">
    <property type="entry name" value="P_typ_ATPase_c"/>
</dbReference>
<dbReference type="Proteomes" id="UP001527925">
    <property type="component" value="Unassembled WGS sequence"/>
</dbReference>
<evidence type="ECO:0000259" key="17">
    <source>
        <dbReference type="Pfam" id="PF00122"/>
    </source>
</evidence>
<dbReference type="InterPro" id="IPR023214">
    <property type="entry name" value="HAD_sf"/>
</dbReference>
<evidence type="ECO:0000256" key="14">
    <source>
        <dbReference type="RuleBase" id="RU362033"/>
    </source>
</evidence>
<evidence type="ECO:0000256" key="5">
    <source>
        <dbReference type="ARBA" id="ARBA00022723"/>
    </source>
</evidence>
<dbReference type="Pfam" id="PF16209">
    <property type="entry name" value="PhoLip_ATPase_N"/>
    <property type="match status" value="1"/>
</dbReference>
<dbReference type="InterPro" id="IPR044492">
    <property type="entry name" value="P_typ_ATPase_HD_dom"/>
</dbReference>
<proteinExistence type="inferred from homology"/>
<feature type="coiled-coil region" evidence="15">
    <location>
        <begin position="633"/>
        <end position="660"/>
    </location>
</feature>
<feature type="transmembrane region" description="Helical" evidence="14">
    <location>
        <begin position="990"/>
        <end position="1011"/>
    </location>
</feature>
<evidence type="ECO:0000256" key="8">
    <source>
        <dbReference type="ARBA" id="ARBA00022842"/>
    </source>
</evidence>
<dbReference type="Gene3D" id="3.40.1110.10">
    <property type="entry name" value="Calcium-transporting ATPase, cytoplasmic domain N"/>
    <property type="match status" value="1"/>
</dbReference>
<organism evidence="20 21">
    <name type="scientific">Polyrhizophydium stewartii</name>
    <dbReference type="NCBI Taxonomy" id="2732419"/>
    <lineage>
        <taxon>Eukaryota</taxon>
        <taxon>Fungi</taxon>
        <taxon>Fungi incertae sedis</taxon>
        <taxon>Chytridiomycota</taxon>
        <taxon>Chytridiomycota incertae sedis</taxon>
        <taxon>Chytridiomycetes</taxon>
        <taxon>Rhizophydiales</taxon>
        <taxon>Rhizophydiales incertae sedis</taxon>
        <taxon>Polyrhizophydium</taxon>
    </lineage>
</organism>
<evidence type="ECO:0000256" key="13">
    <source>
        <dbReference type="ARBA" id="ARBA00049128"/>
    </source>
</evidence>
<dbReference type="Pfam" id="PF16212">
    <property type="entry name" value="PhoLip_ATPase_C"/>
    <property type="match status" value="1"/>
</dbReference>
<evidence type="ECO:0000256" key="11">
    <source>
        <dbReference type="ARBA" id="ARBA00023136"/>
    </source>
</evidence>
<dbReference type="EMBL" id="JADGIZ020000007">
    <property type="protein sequence ID" value="KAL2918332.1"/>
    <property type="molecule type" value="Genomic_DNA"/>
</dbReference>
<dbReference type="SFLD" id="SFLDF00027">
    <property type="entry name" value="p-type_atpase"/>
    <property type="match status" value="1"/>
</dbReference>
<dbReference type="NCBIfam" id="TIGR01494">
    <property type="entry name" value="ATPase_P-type"/>
    <property type="match status" value="1"/>
</dbReference>
<evidence type="ECO:0000259" key="19">
    <source>
        <dbReference type="Pfam" id="PF16212"/>
    </source>
</evidence>
<gene>
    <name evidence="20" type="ORF">HK105_202259</name>
</gene>
<dbReference type="EC" id="7.6.2.1" evidence="14"/>
<evidence type="ECO:0000256" key="16">
    <source>
        <dbReference type="SAM" id="MobiDB-lite"/>
    </source>
</evidence>
<evidence type="ECO:0000256" key="10">
    <source>
        <dbReference type="ARBA" id="ARBA00022989"/>
    </source>
</evidence>
<evidence type="ECO:0000256" key="3">
    <source>
        <dbReference type="ARBA" id="ARBA00008109"/>
    </source>
</evidence>
<keyword evidence="5" id="KW-0479">Metal-binding</keyword>
<dbReference type="PRINTS" id="PR00119">
    <property type="entry name" value="CATATPASE"/>
</dbReference>
<dbReference type="Pfam" id="PF00122">
    <property type="entry name" value="E1-E2_ATPase"/>
    <property type="match status" value="1"/>
</dbReference>
<feature type="transmembrane region" description="Helical" evidence="14">
    <location>
        <begin position="1061"/>
        <end position="1082"/>
    </location>
</feature>
<comment type="caution">
    <text evidence="20">The sequence shown here is derived from an EMBL/GenBank/DDBJ whole genome shotgun (WGS) entry which is preliminary data.</text>
</comment>
<dbReference type="InterPro" id="IPR018303">
    <property type="entry name" value="ATPase_P-typ_P_site"/>
</dbReference>
<keyword evidence="15" id="KW-0175">Coiled coil</keyword>
<feature type="transmembrane region" description="Helical" evidence="14">
    <location>
        <begin position="904"/>
        <end position="924"/>
    </location>
</feature>
<sequence length="1155" mass="128527">MAQAAAATHQRRDTAKQAVGIGSTRKSRASRVTINRPPFEVAVPPRARSGRPNYISTTKYTLLSFVPLSLLFQFRRFYNIYFLLGALSVFGGYSSFSYVSQIMPLAIVLAFSMAKDAFEDINRYRADSAANNVPFQVVRDGQRVQILSMDIQPGDLLYISKGEKFPVDAMILSTSYDDGTCFVETAELDGETNLKRRTATTQLASLNTLEAASSVSGLIQCEHPNENLISFEGRATIRSPLLEKGEATVPLTMNNMFLRGAVLRNTEHAFALVVYTGNDTKIIKNLKRTGLKSSTLEHRLNWLIICAFVFNAFLLVSSVIFEYWHYAWAVAKETEAKATDADYAAEWYIGPRNPSLVTHLVGSTIGFFSLYTYVIPISLFVTLEVVRLAQAYFMAADPKMTYERVENDGSVTKVPMRTNNSNLNEDLGCIEYIFSDKTGTLTQNSMRMAEWFCDNVILDEMASPGALRRAMLDAALPRLTRDTMAELALALGLCHGVIPARDERTGDLIYESQSPDETALLIAARTNGVELQTRTKAHMEVDVHGERQRFQILNVLEFTSARKRMSVIVRRADGSIRLYCKGADNIIMPRLATEHPDNSPALLQAAADALTGFSNTGLRTLVVTGRDLDEAEYEVFREVYEEAERALENREDLIEEACDGIERQLVLLGCTAIEDRLQDRVPETIEYLLKAGIKLWLLTGDKQETAINIGMSSRLISTSMRLLVMRAASARDAESEMDKYIAEMDQNPGATYALVVNGDVLAHALSGPHKAKLLRIGTRCRSVICTRVTPLQKALVVRLVRSSLKSAVTLAIGDGANDVSMIQEAHVGVGIMGKEGTQAVRAADYAFGEFRFLERLLSVHGRFNYLRMSNLIFYSFYKNIAFITIQWWFGFWNAWSAQAVLEEVFFISYNVIFTSLPPFAYAVFESDVEEEQIERYPQLYREVQQGLYWNLYKIMSWFNTAILHSVFIFFSAYLTNFEGAADGQGKSTGYWVQCYLFSTPLLISVLVKMAVMTRQWVWPMWSSLVLSMALNIAVMFIIIQLEAWFYSDYQTAIIIHALPAYYLLSVLMPALCNVPDIIGLYYRSMLRPSDADIIMEESKMARAFGRMNHHRNGGGGSGGGGGGSGAAASIGLVGISGSAGGKTAKVSADQGGMFA</sequence>
<comment type="catalytic activity">
    <reaction evidence="12 14">
        <text>ATP + H2O + phospholipidSide 1 = ADP + phosphate + phospholipidSide 2.</text>
        <dbReference type="EC" id="7.6.2.1"/>
    </reaction>
</comment>
<dbReference type="PANTHER" id="PTHR24092:SF218">
    <property type="entry name" value="PHOSPHOLIPID-TRANSPORTING ATPASE"/>
    <property type="match status" value="1"/>
</dbReference>
<dbReference type="InterPro" id="IPR036412">
    <property type="entry name" value="HAD-like_sf"/>
</dbReference>
<keyword evidence="7 14" id="KW-0067">ATP-binding</keyword>
<evidence type="ECO:0000256" key="12">
    <source>
        <dbReference type="ARBA" id="ARBA00034036"/>
    </source>
</evidence>
<keyword evidence="4 14" id="KW-0812">Transmembrane</keyword>
<keyword evidence="21" id="KW-1185">Reference proteome</keyword>
<reference evidence="20 21" key="1">
    <citation type="submission" date="2023-09" db="EMBL/GenBank/DDBJ databases">
        <title>Pangenome analysis of Batrachochytrium dendrobatidis and related Chytrids.</title>
        <authorList>
            <person name="Yacoub M.N."/>
            <person name="Stajich J.E."/>
            <person name="James T.Y."/>
        </authorList>
    </citation>
    <scope>NUCLEOTIDE SEQUENCE [LARGE SCALE GENOMIC DNA]</scope>
    <source>
        <strain evidence="20 21">JEL0888</strain>
    </source>
</reference>
<dbReference type="SFLD" id="SFLDG00002">
    <property type="entry name" value="C1.7:_P-type_atpase_like"/>
    <property type="match status" value="1"/>
</dbReference>
<comment type="similarity">
    <text evidence="3 14">Belongs to the cation transport ATPase (P-type) (TC 3.A.3) family. Type IV subfamily.</text>
</comment>
<feature type="transmembrane region" description="Helical" evidence="14">
    <location>
        <begin position="871"/>
        <end position="892"/>
    </location>
</feature>
<keyword evidence="6 14" id="KW-0547">Nucleotide-binding</keyword>
<dbReference type="PROSITE" id="PS00154">
    <property type="entry name" value="ATPASE_E1_E2"/>
    <property type="match status" value="1"/>
</dbReference>
<dbReference type="InterPro" id="IPR008250">
    <property type="entry name" value="ATPase_P-typ_transduc_dom_A_sf"/>
</dbReference>
<keyword evidence="11 14" id="KW-0472">Membrane</keyword>
<dbReference type="SUPFAM" id="SSF81665">
    <property type="entry name" value="Calcium ATPase, transmembrane domain M"/>
    <property type="match status" value="1"/>
</dbReference>
<comment type="catalytic activity">
    <reaction evidence="13">
        <text>a 1,2-diacyl-sn-glycero-3-phosphoethanolamine(out) + ATP + H2O = a 1,2-diacyl-sn-glycero-3-phosphoethanolamine(in) + ADP + phosphate + H(+)</text>
        <dbReference type="Rhea" id="RHEA:66132"/>
        <dbReference type="ChEBI" id="CHEBI:15377"/>
        <dbReference type="ChEBI" id="CHEBI:15378"/>
        <dbReference type="ChEBI" id="CHEBI:30616"/>
        <dbReference type="ChEBI" id="CHEBI:43474"/>
        <dbReference type="ChEBI" id="CHEBI:64612"/>
        <dbReference type="ChEBI" id="CHEBI:456216"/>
    </reaction>
    <physiologicalReaction direction="left-to-right" evidence="13">
        <dbReference type="Rhea" id="RHEA:66133"/>
    </physiologicalReaction>
</comment>
<dbReference type="SFLD" id="SFLDS00003">
    <property type="entry name" value="Haloacid_Dehalogenase"/>
    <property type="match status" value="1"/>
</dbReference>
<dbReference type="Gene3D" id="3.40.50.1000">
    <property type="entry name" value="HAD superfamily/HAD-like"/>
    <property type="match status" value="1"/>
</dbReference>
<comment type="subcellular location">
    <subcellularLocation>
        <location evidence="2">Endomembrane system</location>
    </subcellularLocation>
    <subcellularLocation>
        <location evidence="1 14">Membrane</location>
        <topology evidence="1 14">Multi-pass membrane protein</topology>
    </subcellularLocation>
</comment>
<feature type="transmembrane region" description="Helical" evidence="14">
    <location>
        <begin position="77"/>
        <end position="96"/>
    </location>
</feature>
<feature type="transmembrane region" description="Helical" evidence="14">
    <location>
        <begin position="951"/>
        <end position="970"/>
    </location>
</feature>
<evidence type="ECO:0000256" key="9">
    <source>
        <dbReference type="ARBA" id="ARBA00022967"/>
    </source>
</evidence>
<dbReference type="InterPro" id="IPR001757">
    <property type="entry name" value="P_typ_ATPase"/>
</dbReference>
<feature type="transmembrane region" description="Helical" evidence="14">
    <location>
        <begin position="300"/>
        <end position="321"/>
    </location>
</feature>
<evidence type="ECO:0000313" key="21">
    <source>
        <dbReference type="Proteomes" id="UP001527925"/>
    </source>
</evidence>
<dbReference type="InterPro" id="IPR023299">
    <property type="entry name" value="ATPase_P-typ_cyto_dom_N"/>
</dbReference>
<feature type="transmembrane region" description="Helical" evidence="14">
    <location>
        <begin position="365"/>
        <end position="386"/>
    </location>
</feature>
<dbReference type="SUPFAM" id="SSF56784">
    <property type="entry name" value="HAD-like"/>
    <property type="match status" value="1"/>
</dbReference>
<dbReference type="PANTHER" id="PTHR24092">
    <property type="entry name" value="PROBABLE PHOSPHOLIPID-TRANSPORTING ATPASE"/>
    <property type="match status" value="1"/>
</dbReference>
<dbReference type="InterPro" id="IPR006539">
    <property type="entry name" value="P-type_ATPase_IV"/>
</dbReference>
<accession>A0ABR4NFM4</accession>
<dbReference type="NCBIfam" id="TIGR01652">
    <property type="entry name" value="ATPase-Plipid"/>
    <property type="match status" value="1"/>
</dbReference>
<keyword evidence="8 14" id="KW-0460">Magnesium</keyword>
<evidence type="ECO:0000256" key="2">
    <source>
        <dbReference type="ARBA" id="ARBA00004308"/>
    </source>
</evidence>
<feature type="region of interest" description="Disordered" evidence="16">
    <location>
        <begin position="1"/>
        <end position="29"/>
    </location>
</feature>
<evidence type="ECO:0000256" key="6">
    <source>
        <dbReference type="ARBA" id="ARBA00022741"/>
    </source>
</evidence>
<evidence type="ECO:0000313" key="20">
    <source>
        <dbReference type="EMBL" id="KAL2918332.1"/>
    </source>
</evidence>
<evidence type="ECO:0000256" key="7">
    <source>
        <dbReference type="ARBA" id="ARBA00022840"/>
    </source>
</evidence>
<evidence type="ECO:0000256" key="4">
    <source>
        <dbReference type="ARBA" id="ARBA00022692"/>
    </source>
</evidence>
<dbReference type="InterPro" id="IPR032631">
    <property type="entry name" value="P-type_ATPase_N"/>
</dbReference>
<dbReference type="Pfam" id="PF13246">
    <property type="entry name" value="Cation_ATPase"/>
    <property type="match status" value="1"/>
</dbReference>
<feature type="domain" description="P-type ATPase A" evidence="17">
    <location>
        <begin position="136"/>
        <end position="202"/>
    </location>
</feature>
<feature type="transmembrane region" description="Helical" evidence="14">
    <location>
        <begin position="1023"/>
        <end position="1041"/>
    </location>
</feature>
<dbReference type="SUPFAM" id="SSF81653">
    <property type="entry name" value="Calcium ATPase, transduction domain A"/>
    <property type="match status" value="1"/>
</dbReference>
<keyword evidence="9 14" id="KW-1278">Translocase</keyword>
<evidence type="ECO:0000259" key="18">
    <source>
        <dbReference type="Pfam" id="PF16209"/>
    </source>
</evidence>
<dbReference type="SUPFAM" id="SSF81660">
    <property type="entry name" value="Metal cation-transporting ATPase, ATP-binding domain N"/>
    <property type="match status" value="1"/>
</dbReference>
<name>A0ABR4NFM4_9FUNG</name>
<dbReference type="InterPro" id="IPR059000">
    <property type="entry name" value="ATPase_P-type_domA"/>
</dbReference>
<evidence type="ECO:0000256" key="15">
    <source>
        <dbReference type="SAM" id="Coils"/>
    </source>
</evidence>
<evidence type="ECO:0000256" key="1">
    <source>
        <dbReference type="ARBA" id="ARBA00004141"/>
    </source>
</evidence>
<dbReference type="InterPro" id="IPR023298">
    <property type="entry name" value="ATPase_P-typ_TM_dom_sf"/>
</dbReference>
<protein>
    <recommendedName>
        <fullName evidence="14">Phospholipid-transporting ATPase</fullName>
        <ecNumber evidence="14">7.6.2.1</ecNumber>
    </recommendedName>
</protein>